<dbReference type="FunFam" id="2.60.40.420:FF:000001">
    <property type="entry name" value="Cytochrome c oxidase subunit 2"/>
    <property type="match status" value="1"/>
</dbReference>
<dbReference type="GeneID" id="22161781"/>
<dbReference type="InterPro" id="IPR045187">
    <property type="entry name" value="CcO_II"/>
</dbReference>
<feature type="domain" description="Cytochrome oxidase subunit II transmembrane region profile" evidence="21">
    <location>
        <begin position="1"/>
        <end position="91"/>
    </location>
</feature>
<evidence type="ECO:0000256" key="13">
    <source>
        <dbReference type="ARBA" id="ARBA00022989"/>
    </source>
</evidence>
<keyword evidence="11" id="KW-1278">Translocase</keyword>
<keyword evidence="10" id="KW-0460">Magnesium</keyword>
<dbReference type="InterPro" id="IPR002429">
    <property type="entry name" value="CcO_II-like_C"/>
</dbReference>
<keyword evidence="7 18" id="KW-0812">Transmembrane</keyword>
<dbReference type="SUPFAM" id="SSF81464">
    <property type="entry name" value="Cytochrome c oxidase subunit II-like, transmembrane region"/>
    <property type="match status" value="1"/>
</dbReference>
<dbReference type="Pfam" id="PF02790">
    <property type="entry name" value="COX2_TM"/>
    <property type="match status" value="1"/>
</dbReference>
<comment type="function">
    <text evidence="18">Component of the cytochrome c oxidase, the last enzyme in the mitochondrial electron transport chain which drives oxidative phosphorylation. The respiratory chain contains 3 multisubunit complexes succinate dehydrogenase (complex II, CII), ubiquinol-cytochrome c oxidoreductase (cytochrome b-c1 complex, complex III, CIII) and cytochrome c oxidase (complex IV, CIV), that cooperate to transfer electrons derived from NADH and succinate to molecular oxygen, creating an electrochemical gradient over the inner membrane that drives transmembrane transport and the ATP synthase. Cytochrome c oxidase is the component of the respiratory chain that catalyzes the reduction of oxygen to water. Electrons originating from reduced cytochrome c in the intermembrane space (IMS) are transferred via the dinuclear copper A center (CU(A)) of subunit 2 and heme A of subunit 1 to the active site in subunit 1, a binuclear center (BNC) formed by heme A3 and copper B (CU(B)). The BNC reduces molecular oxygen to 2 water molecules using 4 electrons from cytochrome c in the IMS and 4 protons from the mitochondrial matrix.</text>
</comment>
<evidence type="ECO:0000259" key="20">
    <source>
        <dbReference type="PROSITE" id="PS50857"/>
    </source>
</evidence>
<keyword evidence="5 18" id="KW-0813">Transport</keyword>
<dbReference type="RefSeq" id="YP_009107161.1">
    <property type="nucleotide sequence ID" value="NC_025564.1"/>
</dbReference>
<evidence type="ECO:0000256" key="14">
    <source>
        <dbReference type="ARBA" id="ARBA00023008"/>
    </source>
</evidence>
<dbReference type="InterPro" id="IPR001505">
    <property type="entry name" value="Copper_CuA"/>
</dbReference>
<evidence type="ECO:0000256" key="18">
    <source>
        <dbReference type="RuleBase" id="RU000457"/>
    </source>
</evidence>
<dbReference type="InterPro" id="IPR008972">
    <property type="entry name" value="Cupredoxin"/>
</dbReference>
<dbReference type="Pfam" id="PF00116">
    <property type="entry name" value="COX2"/>
    <property type="match status" value="1"/>
</dbReference>
<dbReference type="Gene3D" id="2.60.40.420">
    <property type="entry name" value="Cupredoxins - blue copper proteins"/>
    <property type="match status" value="1"/>
</dbReference>
<evidence type="ECO:0000256" key="12">
    <source>
        <dbReference type="ARBA" id="ARBA00022982"/>
    </source>
</evidence>
<dbReference type="CDD" id="cd13912">
    <property type="entry name" value="CcO_II_C"/>
    <property type="match status" value="1"/>
</dbReference>
<dbReference type="InterPro" id="IPR011759">
    <property type="entry name" value="Cyt_c_oxidase_su2_TM_dom"/>
</dbReference>
<dbReference type="InterPro" id="IPR014222">
    <property type="entry name" value="Cyt_c_oxidase_su2"/>
</dbReference>
<geneLocation type="mitochondrion" evidence="22"/>
<evidence type="ECO:0000256" key="17">
    <source>
        <dbReference type="ARBA" id="ARBA00049512"/>
    </source>
</evidence>
<evidence type="ECO:0000256" key="11">
    <source>
        <dbReference type="ARBA" id="ARBA00022967"/>
    </source>
</evidence>
<reference evidence="22" key="2">
    <citation type="journal article" date="2016" name="Mitochondrial DNA">
        <title>The complete mitochondrial genome of Baikalian amphipoda Eulimnogammarus vittatus Dybowsky, 1874.</title>
        <authorList>
            <person name="Romanova E.V."/>
            <person name="Mikhailov K.V."/>
            <person name="Logacheva M.D."/>
            <person name="Kamaltynov R.M."/>
            <person name="Aleoshin V.V."/>
            <person name="Sherbakov D.Y."/>
        </authorList>
    </citation>
    <scope>NUCLEOTIDE SEQUENCE</scope>
</reference>
<evidence type="ECO:0000256" key="5">
    <source>
        <dbReference type="ARBA" id="ARBA00022448"/>
    </source>
</evidence>
<dbReference type="GO" id="GO:0004129">
    <property type="term" value="F:cytochrome-c oxidase activity"/>
    <property type="evidence" value="ECO:0007669"/>
    <property type="project" value="UniProtKB-EC"/>
</dbReference>
<dbReference type="GO" id="GO:0042773">
    <property type="term" value="P:ATP synthesis coupled electron transport"/>
    <property type="evidence" value="ECO:0007669"/>
    <property type="project" value="TreeGrafter"/>
</dbReference>
<dbReference type="InterPro" id="IPR034210">
    <property type="entry name" value="CcO_II_C"/>
</dbReference>
<dbReference type="AlphaFoldDB" id="A0A0U1XH72"/>
<dbReference type="GO" id="GO:0005507">
    <property type="term" value="F:copper ion binding"/>
    <property type="evidence" value="ECO:0007669"/>
    <property type="project" value="InterPro"/>
</dbReference>
<evidence type="ECO:0000256" key="16">
    <source>
        <dbReference type="ARBA" id="ARBA00023136"/>
    </source>
</evidence>
<evidence type="ECO:0000256" key="10">
    <source>
        <dbReference type="ARBA" id="ARBA00022842"/>
    </source>
</evidence>
<sequence length="227" mass="25775">MPTWHMLSFQDSASPSMEQLTMFHDFTMAILTLITIMVALNMGFISSYTLTDRFLMEHQTVEIIWTICPVFILILIALPSLQTLYILDDPFAPSITVKAIGHQWYWSYEYSDFSKVEFDSYMTPTSDLTSYQSRLLEVDNSTALPINTQIRLVTTGADVIHSWAMPALGLKADAVPGRLNQLMFSIKRPGIFYGQCSEICGSNHSFMPIKVEALPMKNFLTWVISFS</sequence>
<reference evidence="22" key="1">
    <citation type="journal article" date="2016" name="BMC Genomics">
        <title>Evolution of mitochondrial genomes in Baikalian amphipods.</title>
        <authorList>
            <person name="Romanova E.V."/>
            <person name="Aleoshin V.V."/>
            <person name="Kamaltynov R.M."/>
            <person name="Mikhailov K.V."/>
            <person name="Logacheva M.D."/>
            <person name="Sirotinina E.A."/>
            <person name="Gornov A.Y."/>
            <person name="Anikin A.S."/>
            <person name="Sherbakov D.Y."/>
        </authorList>
    </citation>
    <scope>NUCLEOTIDE SEQUENCE</scope>
</reference>
<comment type="subcellular location">
    <subcellularLocation>
        <location evidence="1 18">Mitochondrion inner membrane</location>
        <topology evidence="1 18">Multi-pass membrane protein</topology>
    </subcellularLocation>
</comment>
<gene>
    <name evidence="22" type="primary">COX2</name>
</gene>
<dbReference type="GO" id="GO:0005743">
    <property type="term" value="C:mitochondrial inner membrane"/>
    <property type="evidence" value="ECO:0007669"/>
    <property type="project" value="UniProtKB-SubCell"/>
</dbReference>
<evidence type="ECO:0000256" key="4">
    <source>
        <dbReference type="ARBA" id="ARBA00015946"/>
    </source>
</evidence>
<dbReference type="SUPFAM" id="SSF49503">
    <property type="entry name" value="Cupredoxins"/>
    <property type="match status" value="1"/>
</dbReference>
<dbReference type="PANTHER" id="PTHR22888">
    <property type="entry name" value="CYTOCHROME C OXIDASE, SUBUNIT II"/>
    <property type="match status" value="1"/>
</dbReference>
<feature type="domain" description="Cytochrome oxidase subunit II copper A binding" evidence="20">
    <location>
        <begin position="92"/>
        <end position="225"/>
    </location>
</feature>
<keyword evidence="13 19" id="KW-1133">Transmembrane helix</keyword>
<keyword evidence="8 18" id="KW-0479">Metal-binding</keyword>
<evidence type="ECO:0000313" key="22">
    <source>
        <dbReference type="EMBL" id="AIT99445.1"/>
    </source>
</evidence>
<evidence type="ECO:0000259" key="21">
    <source>
        <dbReference type="PROSITE" id="PS50999"/>
    </source>
</evidence>
<dbReference type="CTD" id="4513"/>
<dbReference type="InterPro" id="IPR036257">
    <property type="entry name" value="Cyt_c_oxidase_su2_TM_sf"/>
</dbReference>
<evidence type="ECO:0000256" key="8">
    <source>
        <dbReference type="ARBA" id="ARBA00022723"/>
    </source>
</evidence>
<name>A0A0U1XH72_EULVI</name>
<keyword evidence="16 18" id="KW-0472">Membrane</keyword>
<comment type="subunit">
    <text evidence="3">Component of the cytochrome c oxidase (complex IV, CIV), a multisubunit enzyme composed of a catalytic core of 3 subunits and several supernumerary subunits. The complex exists as a monomer or a dimer and forms supercomplexes (SCs) in the inner mitochondrial membrane with ubiquinol-cytochrome c oxidoreductase (cytochrome b-c1 complex, complex III, CIII).</text>
</comment>
<comment type="similarity">
    <text evidence="2 18">Belongs to the cytochrome c oxidase subunit 2 family.</text>
</comment>
<dbReference type="PROSITE" id="PS50999">
    <property type="entry name" value="COX2_TM"/>
    <property type="match status" value="1"/>
</dbReference>
<dbReference type="SMR" id="A0A0U1XH72"/>
<keyword evidence="9 18" id="KW-0999">Mitochondrion inner membrane</keyword>
<accession>A0A0U1XH72</accession>
<evidence type="ECO:0000256" key="2">
    <source>
        <dbReference type="ARBA" id="ARBA00007866"/>
    </source>
</evidence>
<dbReference type="NCBIfam" id="TIGR02866">
    <property type="entry name" value="CoxB"/>
    <property type="match status" value="1"/>
</dbReference>
<evidence type="ECO:0000256" key="6">
    <source>
        <dbReference type="ARBA" id="ARBA00022660"/>
    </source>
</evidence>
<dbReference type="EMBL" id="KM287572">
    <property type="protein sequence ID" value="AIT99445.1"/>
    <property type="molecule type" value="Genomic_DNA"/>
</dbReference>
<keyword evidence="12 18" id="KW-0249">Electron transport</keyword>
<evidence type="ECO:0000256" key="7">
    <source>
        <dbReference type="ARBA" id="ARBA00022692"/>
    </source>
</evidence>
<protein>
    <recommendedName>
        <fullName evidence="4 18">Cytochrome c oxidase subunit 2</fullName>
    </recommendedName>
</protein>
<evidence type="ECO:0000256" key="3">
    <source>
        <dbReference type="ARBA" id="ARBA00011164"/>
    </source>
</evidence>
<comment type="catalytic activity">
    <reaction evidence="17">
        <text>4 Fe(II)-[cytochrome c] + O2 + 8 H(+)(in) = 4 Fe(III)-[cytochrome c] + 2 H2O + 4 H(+)(out)</text>
        <dbReference type="Rhea" id="RHEA:11436"/>
        <dbReference type="Rhea" id="RHEA-COMP:10350"/>
        <dbReference type="Rhea" id="RHEA-COMP:14399"/>
        <dbReference type="ChEBI" id="CHEBI:15377"/>
        <dbReference type="ChEBI" id="CHEBI:15378"/>
        <dbReference type="ChEBI" id="CHEBI:15379"/>
        <dbReference type="ChEBI" id="CHEBI:29033"/>
        <dbReference type="ChEBI" id="CHEBI:29034"/>
        <dbReference type="EC" id="7.1.1.9"/>
    </reaction>
    <physiologicalReaction direction="left-to-right" evidence="17">
        <dbReference type="Rhea" id="RHEA:11437"/>
    </physiologicalReaction>
</comment>
<dbReference type="Gene3D" id="1.10.287.90">
    <property type="match status" value="1"/>
</dbReference>
<dbReference type="GO" id="GO:0016491">
    <property type="term" value="F:oxidoreductase activity"/>
    <property type="evidence" value="ECO:0007669"/>
    <property type="project" value="InterPro"/>
</dbReference>
<evidence type="ECO:0000256" key="19">
    <source>
        <dbReference type="SAM" id="Phobius"/>
    </source>
</evidence>
<evidence type="ECO:0000256" key="1">
    <source>
        <dbReference type="ARBA" id="ARBA00004448"/>
    </source>
</evidence>
<dbReference type="PANTHER" id="PTHR22888:SF9">
    <property type="entry name" value="CYTOCHROME C OXIDASE SUBUNIT 2"/>
    <property type="match status" value="1"/>
</dbReference>
<proteinExistence type="inferred from homology"/>
<keyword evidence="6 18" id="KW-0679">Respiratory chain</keyword>
<evidence type="ECO:0000256" key="15">
    <source>
        <dbReference type="ARBA" id="ARBA00023128"/>
    </source>
</evidence>
<evidence type="ECO:0000256" key="9">
    <source>
        <dbReference type="ARBA" id="ARBA00022792"/>
    </source>
</evidence>
<keyword evidence="15 18" id="KW-0496">Mitochondrion</keyword>
<dbReference type="PROSITE" id="PS00078">
    <property type="entry name" value="COX2"/>
    <property type="match status" value="1"/>
</dbReference>
<dbReference type="PRINTS" id="PR01166">
    <property type="entry name" value="CYCOXIDASEII"/>
</dbReference>
<organism evidence="22">
    <name type="scientific">Eulimnogammarus vittatus</name>
    <name type="common">Baikalian amphipod</name>
    <dbReference type="NCBI Taxonomy" id="58370"/>
    <lineage>
        <taxon>Eukaryota</taxon>
        <taxon>Metazoa</taxon>
        <taxon>Ecdysozoa</taxon>
        <taxon>Arthropoda</taxon>
        <taxon>Crustacea</taxon>
        <taxon>Multicrustacea</taxon>
        <taxon>Malacostraca</taxon>
        <taxon>Eumalacostraca</taxon>
        <taxon>Peracarida</taxon>
        <taxon>Amphipoda</taxon>
        <taxon>Senticaudata</taxon>
        <taxon>Gammarida</taxon>
        <taxon>Gammaridira</taxon>
        <taxon>Gammaroidea</taxon>
        <taxon>Eulimnogammaridae</taxon>
        <taxon>Eulimnogammarinae</taxon>
        <taxon>Eulimnogammarus</taxon>
    </lineage>
</organism>
<feature type="transmembrane region" description="Helical" evidence="19">
    <location>
        <begin position="26"/>
        <end position="51"/>
    </location>
</feature>
<comment type="cofactor">
    <cofactor evidence="18">
        <name>Cu cation</name>
        <dbReference type="ChEBI" id="CHEBI:23378"/>
    </cofactor>
    <text evidence="18">Binds a copper A center.</text>
</comment>
<dbReference type="PROSITE" id="PS50857">
    <property type="entry name" value="COX2_CUA"/>
    <property type="match status" value="1"/>
</dbReference>
<feature type="transmembrane region" description="Helical" evidence="19">
    <location>
        <begin position="63"/>
        <end position="87"/>
    </location>
</feature>
<keyword evidence="14 18" id="KW-0186">Copper</keyword>